<organism evidence="2 3">
    <name type="scientific">Cyanoderma ruficeps</name>
    <name type="common">rufous-capped babbler</name>
    <dbReference type="NCBI Taxonomy" id="181631"/>
    <lineage>
        <taxon>Eukaryota</taxon>
        <taxon>Metazoa</taxon>
        <taxon>Chordata</taxon>
        <taxon>Craniata</taxon>
        <taxon>Vertebrata</taxon>
        <taxon>Euteleostomi</taxon>
        <taxon>Archelosauria</taxon>
        <taxon>Archosauria</taxon>
        <taxon>Dinosauria</taxon>
        <taxon>Saurischia</taxon>
        <taxon>Theropoda</taxon>
        <taxon>Coelurosauria</taxon>
        <taxon>Aves</taxon>
        <taxon>Neognathae</taxon>
        <taxon>Neoaves</taxon>
        <taxon>Telluraves</taxon>
        <taxon>Australaves</taxon>
        <taxon>Passeriformes</taxon>
        <taxon>Sylvioidea</taxon>
        <taxon>Timaliidae</taxon>
        <taxon>Cyanoderma</taxon>
    </lineage>
</organism>
<name>A0A8C3QZ55_9PASS</name>
<dbReference type="SUPFAM" id="SSF57392">
    <property type="entry name" value="Defensin-like"/>
    <property type="match status" value="1"/>
</dbReference>
<dbReference type="Proteomes" id="UP000694396">
    <property type="component" value="Unplaced"/>
</dbReference>
<proteinExistence type="predicted"/>
<evidence type="ECO:0000256" key="1">
    <source>
        <dbReference type="SAM" id="MobiDB-lite"/>
    </source>
</evidence>
<feature type="region of interest" description="Disordered" evidence="1">
    <location>
        <begin position="79"/>
        <end position="110"/>
    </location>
</feature>
<protein>
    <submittedName>
        <fullName evidence="2">Uncharacterized protein</fullName>
    </submittedName>
</protein>
<reference evidence="2" key="2">
    <citation type="submission" date="2025-09" db="UniProtKB">
        <authorList>
            <consortium name="Ensembl"/>
        </authorList>
    </citation>
    <scope>IDENTIFICATION</scope>
</reference>
<sequence length="110" mass="11930">MRGHKEGNVLFISILPNIHPPPLSIPSLSCPARCAAGVTRGVAWRQRRRGGFCRPGRCHFPFLPFGNCPGGQICCRRSAVPDQPGPPHSPKPPKRETFVVLGEHPGHDPG</sequence>
<keyword evidence="3" id="KW-1185">Reference proteome</keyword>
<dbReference type="AlphaFoldDB" id="A0A8C3QZ55"/>
<reference evidence="2" key="1">
    <citation type="submission" date="2025-08" db="UniProtKB">
        <authorList>
            <consortium name="Ensembl"/>
        </authorList>
    </citation>
    <scope>IDENTIFICATION</scope>
</reference>
<dbReference type="Ensembl" id="ENSCRFT00000014034.1">
    <property type="protein sequence ID" value="ENSCRFP00000013561.1"/>
    <property type="gene ID" value="ENSCRFG00000010498.1"/>
</dbReference>
<evidence type="ECO:0000313" key="3">
    <source>
        <dbReference type="Proteomes" id="UP000694396"/>
    </source>
</evidence>
<accession>A0A8C3QZ55</accession>
<evidence type="ECO:0000313" key="2">
    <source>
        <dbReference type="Ensembl" id="ENSCRFP00000013561.1"/>
    </source>
</evidence>